<sequence length="72" mass="8377">MTTKDSIFQKLLESKGKTKKVFQREVITKTVNALLDPSNAENKELIVYLEDYYRDKELLKEMQKSIKNTGGH</sequence>
<keyword evidence="2" id="KW-1185">Reference proteome</keyword>
<evidence type="ECO:0000313" key="1">
    <source>
        <dbReference type="EMBL" id="BCX31539.1"/>
    </source>
</evidence>
<protein>
    <submittedName>
        <fullName evidence="1">Uncharacterized protein</fullName>
    </submittedName>
</protein>
<keyword evidence="1" id="KW-0614">Plasmid</keyword>
<geneLocation type="plasmid" evidence="1 2">
    <name>WDN19_con2</name>
</geneLocation>
<organism evidence="1 2">
    <name type="scientific">Latilactobacillus curvatus</name>
    <name type="common">Lactobacillus curvatus</name>
    <dbReference type="NCBI Taxonomy" id="28038"/>
    <lineage>
        <taxon>Bacteria</taxon>
        <taxon>Bacillati</taxon>
        <taxon>Bacillota</taxon>
        <taxon>Bacilli</taxon>
        <taxon>Lactobacillales</taxon>
        <taxon>Lactobacillaceae</taxon>
        <taxon>Latilactobacillus</taxon>
    </lineage>
</organism>
<proteinExistence type="predicted"/>
<dbReference type="RefSeq" id="WP_035146785.1">
    <property type="nucleotide sequence ID" value="NZ_AP024686.1"/>
</dbReference>
<name>A0ABM7QWH2_LATCU</name>
<evidence type="ECO:0000313" key="2">
    <source>
        <dbReference type="Proteomes" id="UP000825100"/>
    </source>
</evidence>
<gene>
    <name evidence="1" type="ORF">LTWDN19_21060</name>
</gene>
<dbReference type="EMBL" id="AP024686">
    <property type="protein sequence ID" value="BCX31539.1"/>
    <property type="molecule type" value="Genomic_DNA"/>
</dbReference>
<dbReference type="Proteomes" id="UP000825100">
    <property type="component" value="Plasmid WDN19_con2"/>
</dbReference>
<accession>A0ABM7QWH2</accession>
<reference evidence="1 2" key="1">
    <citation type="submission" date="2021-05" db="EMBL/GenBank/DDBJ databases">
        <title>Complete Genome Sequence of Latilactobacillus sp. Strain WDN19, a High D-Aspartate-producing Lactic Acid Bacterium Isolated from a Japanese Pickle.</title>
        <authorList>
            <person name="Kajitani K."/>
            <person name="Takahashi S."/>
        </authorList>
    </citation>
    <scope>NUCLEOTIDE SEQUENCE [LARGE SCALE GENOMIC DNA]</scope>
    <source>
        <strain evidence="1 2">WDN19</strain>
        <plasmid evidence="1 2">WDN19_con2</plasmid>
    </source>
</reference>